<dbReference type="EMBL" id="BPEY01000083">
    <property type="protein sequence ID" value="GIU50325.1"/>
    <property type="molecule type" value="Genomic_DNA"/>
</dbReference>
<accession>A0ABQ4PPD2</accession>
<gene>
    <name evidence="1" type="ORF">TUM4438_35890</name>
</gene>
<proteinExistence type="predicted"/>
<name>A0ABQ4PPD2_9GAMM</name>
<evidence type="ECO:0000313" key="2">
    <source>
        <dbReference type="Proteomes" id="UP000887104"/>
    </source>
</evidence>
<dbReference type="Proteomes" id="UP000887104">
    <property type="component" value="Unassembled WGS sequence"/>
</dbReference>
<comment type="caution">
    <text evidence="1">The sequence shown here is derived from an EMBL/GenBank/DDBJ whole genome shotgun (WGS) entry which is preliminary data.</text>
</comment>
<protein>
    <submittedName>
        <fullName evidence="1">Uncharacterized protein</fullName>
    </submittedName>
</protein>
<sequence>MIRSNGYKASSLSVSVANSLRPLYGLQFDLLRIATHSFNPLNAALCEFIEYEAYHDKTENKAEPKVS</sequence>
<reference evidence="1" key="1">
    <citation type="submission" date="2021-05" db="EMBL/GenBank/DDBJ databases">
        <title>Molecular characterization for Shewanella algae harboring chromosomal blaOXA-55-like strains isolated from clinical and environment sample.</title>
        <authorList>
            <person name="Ohama Y."/>
            <person name="Aoki K."/>
            <person name="Harada S."/>
            <person name="Moriya K."/>
            <person name="Ishii Y."/>
            <person name="Tateda K."/>
        </authorList>
    </citation>
    <scope>NUCLEOTIDE SEQUENCE</scope>
    <source>
        <strain evidence="1">JCM 11563</strain>
    </source>
</reference>
<organism evidence="1 2">
    <name type="scientific">Shewanella sairae</name>
    <dbReference type="NCBI Taxonomy" id="190310"/>
    <lineage>
        <taxon>Bacteria</taxon>
        <taxon>Pseudomonadati</taxon>
        <taxon>Pseudomonadota</taxon>
        <taxon>Gammaproteobacteria</taxon>
        <taxon>Alteromonadales</taxon>
        <taxon>Shewanellaceae</taxon>
        <taxon>Shewanella</taxon>
    </lineage>
</organism>
<keyword evidence="2" id="KW-1185">Reference proteome</keyword>
<evidence type="ECO:0000313" key="1">
    <source>
        <dbReference type="EMBL" id="GIU50325.1"/>
    </source>
</evidence>